<dbReference type="Pfam" id="PF12802">
    <property type="entry name" value="MarR_2"/>
    <property type="match status" value="1"/>
</dbReference>
<sequence length="147" mass="15989">MDRVNGEDLLGSLSFKLGVIGTRITQMFGARIEPLGLTHRQVGVLAVVDAGHARSQREVADTLGVAPSLVVALVDRLVAMGAINRVQGSTDRRVHTLELTDQGRELLAHSIAIVNELDRDLRGPLDRQDTTAVHSALTHFLTKVQRQ</sequence>
<dbReference type="InterPro" id="IPR036390">
    <property type="entry name" value="WH_DNA-bd_sf"/>
</dbReference>
<gene>
    <name evidence="2" type="ORF">D5S18_21490</name>
</gene>
<dbReference type="Proteomes" id="UP000266677">
    <property type="component" value="Unassembled WGS sequence"/>
</dbReference>
<protein>
    <submittedName>
        <fullName evidence="2">MarR family transcriptional regulator</fullName>
    </submittedName>
</protein>
<evidence type="ECO:0000313" key="2">
    <source>
        <dbReference type="EMBL" id="RJO73740.1"/>
    </source>
</evidence>
<evidence type="ECO:0000259" key="1">
    <source>
        <dbReference type="PROSITE" id="PS50995"/>
    </source>
</evidence>
<keyword evidence="3" id="KW-1185">Reference proteome</keyword>
<dbReference type="SMART" id="SM00347">
    <property type="entry name" value="HTH_MARR"/>
    <property type="match status" value="1"/>
</dbReference>
<dbReference type="InterPro" id="IPR039422">
    <property type="entry name" value="MarR/SlyA-like"/>
</dbReference>
<dbReference type="PANTHER" id="PTHR33164:SF43">
    <property type="entry name" value="HTH-TYPE TRANSCRIPTIONAL REPRESSOR YETL"/>
    <property type="match status" value="1"/>
</dbReference>
<dbReference type="AlphaFoldDB" id="A0A3A4K1V2"/>
<dbReference type="InterPro" id="IPR036388">
    <property type="entry name" value="WH-like_DNA-bd_sf"/>
</dbReference>
<dbReference type="PANTHER" id="PTHR33164">
    <property type="entry name" value="TRANSCRIPTIONAL REGULATOR, MARR FAMILY"/>
    <property type="match status" value="1"/>
</dbReference>
<dbReference type="EMBL" id="QZFU01000023">
    <property type="protein sequence ID" value="RJO73740.1"/>
    <property type="molecule type" value="Genomic_DNA"/>
</dbReference>
<organism evidence="2 3">
    <name type="scientific">Nocardia panacis</name>
    <dbReference type="NCBI Taxonomy" id="2340916"/>
    <lineage>
        <taxon>Bacteria</taxon>
        <taxon>Bacillati</taxon>
        <taxon>Actinomycetota</taxon>
        <taxon>Actinomycetes</taxon>
        <taxon>Mycobacteriales</taxon>
        <taxon>Nocardiaceae</taxon>
        <taxon>Nocardia</taxon>
    </lineage>
</organism>
<dbReference type="GO" id="GO:0006950">
    <property type="term" value="P:response to stress"/>
    <property type="evidence" value="ECO:0007669"/>
    <property type="project" value="TreeGrafter"/>
</dbReference>
<dbReference type="InterPro" id="IPR000835">
    <property type="entry name" value="HTH_MarR-typ"/>
</dbReference>
<dbReference type="PROSITE" id="PS50995">
    <property type="entry name" value="HTH_MARR_2"/>
    <property type="match status" value="1"/>
</dbReference>
<feature type="domain" description="HTH marR-type" evidence="1">
    <location>
        <begin position="1"/>
        <end position="146"/>
    </location>
</feature>
<evidence type="ECO:0000313" key="3">
    <source>
        <dbReference type="Proteomes" id="UP000266677"/>
    </source>
</evidence>
<comment type="caution">
    <text evidence="2">The sequence shown here is derived from an EMBL/GenBank/DDBJ whole genome shotgun (WGS) entry which is preliminary data.</text>
</comment>
<dbReference type="SUPFAM" id="SSF46785">
    <property type="entry name" value="Winged helix' DNA-binding domain"/>
    <property type="match status" value="1"/>
</dbReference>
<dbReference type="PRINTS" id="PR00598">
    <property type="entry name" value="HTHMARR"/>
</dbReference>
<reference evidence="2 3" key="1">
    <citation type="submission" date="2018-09" db="EMBL/GenBank/DDBJ databases">
        <title>YIM PH21274 draft genome.</title>
        <authorList>
            <person name="Miao C."/>
        </authorList>
    </citation>
    <scope>NUCLEOTIDE SEQUENCE [LARGE SCALE GENOMIC DNA]</scope>
    <source>
        <strain evidence="2 3">YIM PH 21724</strain>
    </source>
</reference>
<dbReference type="GO" id="GO:0003700">
    <property type="term" value="F:DNA-binding transcription factor activity"/>
    <property type="evidence" value="ECO:0007669"/>
    <property type="project" value="InterPro"/>
</dbReference>
<dbReference type="Gene3D" id="1.10.10.10">
    <property type="entry name" value="Winged helix-like DNA-binding domain superfamily/Winged helix DNA-binding domain"/>
    <property type="match status" value="1"/>
</dbReference>
<dbReference type="OrthoDB" id="4463574at2"/>
<accession>A0A3A4K1V2</accession>
<proteinExistence type="predicted"/>
<name>A0A3A4K1V2_9NOCA</name>